<gene>
    <name evidence="3" type="ORF">METZ01_LOCUS193599</name>
</gene>
<dbReference type="AlphaFoldDB" id="A0A382DR99"/>
<evidence type="ECO:0000259" key="2">
    <source>
        <dbReference type="PROSITE" id="PS50991"/>
    </source>
</evidence>
<feature type="non-terminal residue" evidence="3">
    <location>
        <position position="1"/>
    </location>
</feature>
<sequence>FEHALIQDYLVAMKAIGVDVVELGFRTTDQKGFKGACAYTTDSFVRTLEIPEGITFCVMINASEILVNSKYSEKILGILFPETAEISRVSLVRIACHTHEFMEALHAFKFLNSQGYRVAFNLMQVSECDSKELILLAKEAMKYPFDVLYFADSLGNMNSEKVQNVIELLRTHWNGALGIHAHDNIGLGLSNTLYALNKGVTWVDSTVSGMGRGAGNVKTELLAIEISQLRDSSCNMKPIMALIANSFKPMKEKYGWGTNPFYYLSGINSVHPTYVQEMMADSRYNEEDIIAVIEHLGREGGKKYSKNTLGEARNYYSENPLGNWSPVKLFKGKKVILIGSGPGVSIHKRAIESFIKDSKPLVMALNAQSVIDNDLIDVRIACHPVRLMTDCESLNQLSQPLITPASILPSNVLDFLSSIELLDYGMGIQNTNHIYNETHCILSNPLVISYALAVASSGKAKQLLLAGFDGYSTDDPRRLENDTIFEKHQSVASAVPIIAITPTLYHIESTSIYAL</sequence>
<reference evidence="3" key="1">
    <citation type="submission" date="2018-05" db="EMBL/GenBank/DDBJ databases">
        <authorList>
            <person name="Lanie J.A."/>
            <person name="Ng W.-L."/>
            <person name="Kazmierczak K.M."/>
            <person name="Andrzejewski T.M."/>
            <person name="Davidsen T.M."/>
            <person name="Wayne K.J."/>
            <person name="Tettelin H."/>
            <person name="Glass J.I."/>
            <person name="Rusch D."/>
            <person name="Podicherti R."/>
            <person name="Tsui H.-C.T."/>
            <person name="Winkler M.E."/>
        </authorList>
    </citation>
    <scope>NUCLEOTIDE SEQUENCE</scope>
</reference>
<dbReference type="EMBL" id="UINC01040620">
    <property type="protein sequence ID" value="SVB40745.1"/>
    <property type="molecule type" value="Genomic_DNA"/>
</dbReference>
<dbReference type="Pfam" id="PF00682">
    <property type="entry name" value="HMGL-like"/>
    <property type="match status" value="1"/>
</dbReference>
<feature type="domain" description="Pyruvate carboxyltransferase" evidence="2">
    <location>
        <begin position="1"/>
        <end position="240"/>
    </location>
</feature>
<dbReference type="InterPro" id="IPR000891">
    <property type="entry name" value="PYR_CT"/>
</dbReference>
<dbReference type="PROSITE" id="PS50991">
    <property type="entry name" value="PYR_CT"/>
    <property type="match status" value="1"/>
</dbReference>
<dbReference type="PANTHER" id="PTHR42880:SF1">
    <property type="entry name" value="ISOPROPYLMALATE_HOMOCITRATE_CITRAMALATE SYNTHASE FAMILY PROTEIN"/>
    <property type="match status" value="1"/>
</dbReference>
<proteinExistence type="predicted"/>
<dbReference type="InterPro" id="IPR013785">
    <property type="entry name" value="Aldolase_TIM"/>
</dbReference>
<dbReference type="GO" id="GO:0016740">
    <property type="term" value="F:transferase activity"/>
    <property type="evidence" value="ECO:0007669"/>
    <property type="project" value="UniProtKB-KW"/>
</dbReference>
<organism evidence="3">
    <name type="scientific">marine metagenome</name>
    <dbReference type="NCBI Taxonomy" id="408172"/>
    <lineage>
        <taxon>unclassified sequences</taxon>
        <taxon>metagenomes</taxon>
        <taxon>ecological metagenomes</taxon>
    </lineage>
</organism>
<dbReference type="PANTHER" id="PTHR42880">
    <property type="entry name" value="HOMOCITRATE SYNTHASE"/>
    <property type="match status" value="1"/>
</dbReference>
<dbReference type="Gene3D" id="3.20.20.70">
    <property type="entry name" value="Aldolase class I"/>
    <property type="match status" value="1"/>
</dbReference>
<dbReference type="SUPFAM" id="SSF51569">
    <property type="entry name" value="Aldolase"/>
    <property type="match status" value="1"/>
</dbReference>
<evidence type="ECO:0000313" key="3">
    <source>
        <dbReference type="EMBL" id="SVB40745.1"/>
    </source>
</evidence>
<keyword evidence="1" id="KW-0808">Transferase</keyword>
<protein>
    <recommendedName>
        <fullName evidence="2">Pyruvate carboxyltransferase domain-containing protein</fullName>
    </recommendedName>
</protein>
<name>A0A382DR99_9ZZZZ</name>
<evidence type="ECO:0000256" key="1">
    <source>
        <dbReference type="ARBA" id="ARBA00022679"/>
    </source>
</evidence>
<accession>A0A382DR99</accession>